<sequence>MNLLTIGINHQIAPVDIREKVALSPDTMQDALADLKNYLNQTADQSSEVAILSTCNRMEVYCAANDQQISDNQIQIKTLDWLAAQKQLSVNELMPFVQTSVASEAVRHVFRVGCGLDSMVLGETQILGQMKQAAADAQKAGSISTYLNQLFNKTFSVAKEVRATTEISTHAISLASAAVKLSTRVLGAMENQRVLFIGAGEMINLCATHFSAKSPKSITISNRTAERAQALVQTLSTQGFQGKFLPLSDVPKHLHEFDIVVSCTSSTLPIIGLGMITTALQLRKHQPMVLVDLAVPRDFEPEINHLRDIYLYTVDDLGEVVKEGMKFRSNAVKGAEGIIDTQVSQFMHWLQKRSSVPFINSLIEKSEALQQIEIEKAKRRLARGEDPMQVMTELARGLANKFMHGSLHSLHQSDVESMEEYQKMLTQIFMANQRKH</sequence>
<comment type="miscellaneous">
    <text evidence="9">During catalysis, the active site Cys acts as a nucleophile attacking the alpha-carbonyl group of tRNA-bound glutamate with the formation of a thioester intermediate between enzyme and glutamate, and the concomitant release of tRNA(Glu). The thioester intermediate is finally reduced by direct hydride transfer from NADPH, to form the product GSA.</text>
</comment>
<evidence type="ECO:0000256" key="13">
    <source>
        <dbReference type="PIRSR" id="PIRSR000445-4"/>
    </source>
</evidence>
<evidence type="ECO:0000256" key="4">
    <source>
        <dbReference type="ARBA" id="ARBA00022857"/>
    </source>
</evidence>
<feature type="binding site" evidence="9 11">
    <location>
        <position position="118"/>
    </location>
    <ligand>
        <name>substrate</name>
    </ligand>
</feature>
<dbReference type="STRING" id="1938817.SAMN06296008_101212"/>
<dbReference type="PANTHER" id="PTHR43013:SF1">
    <property type="entry name" value="GLUTAMYL-TRNA REDUCTASE"/>
    <property type="match status" value="1"/>
</dbReference>
<comment type="subunit">
    <text evidence="9">Homodimer.</text>
</comment>
<keyword evidence="4 9" id="KW-0521">NADP</keyword>
<dbReference type="PROSITE" id="PS00747">
    <property type="entry name" value="GLUTR"/>
    <property type="match status" value="1"/>
</dbReference>
<accession>A0A1W1Y465</accession>
<dbReference type="RefSeq" id="WP_084282005.1">
    <property type="nucleotide sequence ID" value="NZ_FWXJ01000001.1"/>
</dbReference>
<dbReference type="SUPFAM" id="SSF69742">
    <property type="entry name" value="Glutamyl tRNA-reductase catalytic, N-terminal domain"/>
    <property type="match status" value="1"/>
</dbReference>
<proteinExistence type="inferred from homology"/>
<reference evidence="18 19" key="1">
    <citation type="submission" date="2017-04" db="EMBL/GenBank/DDBJ databases">
        <authorList>
            <person name="Afonso C.L."/>
            <person name="Miller P.J."/>
            <person name="Scott M.A."/>
            <person name="Spackman E."/>
            <person name="Goraichik I."/>
            <person name="Dimitrov K.M."/>
            <person name="Suarez D.L."/>
            <person name="Swayne D.E."/>
        </authorList>
    </citation>
    <scope>NUCLEOTIDE SEQUENCE [LARGE SCALE GENOMIC DNA]</scope>
    <source>
        <strain evidence="18 19">VK13</strain>
    </source>
</reference>
<dbReference type="InterPro" id="IPR036453">
    <property type="entry name" value="GluRdtase_dimer_dom_sf"/>
</dbReference>
<dbReference type="Gene3D" id="3.30.460.30">
    <property type="entry name" value="Glutamyl-tRNA reductase, N-terminal domain"/>
    <property type="match status" value="1"/>
</dbReference>
<evidence type="ECO:0000256" key="2">
    <source>
        <dbReference type="ARBA" id="ARBA00005916"/>
    </source>
</evidence>
<evidence type="ECO:0000256" key="1">
    <source>
        <dbReference type="ARBA" id="ARBA00005059"/>
    </source>
</evidence>
<dbReference type="GO" id="GO:0019353">
    <property type="term" value="P:protoporphyrinogen IX biosynthetic process from glutamate"/>
    <property type="evidence" value="ECO:0007669"/>
    <property type="project" value="TreeGrafter"/>
</dbReference>
<dbReference type="FunFam" id="3.40.50.720:FF:000031">
    <property type="entry name" value="Glutamyl-tRNA reductase"/>
    <property type="match status" value="1"/>
</dbReference>
<dbReference type="InterPro" id="IPR006151">
    <property type="entry name" value="Shikm_DH/Glu-tRNA_Rdtase"/>
</dbReference>
<evidence type="ECO:0000256" key="10">
    <source>
        <dbReference type="PIRSR" id="PIRSR000445-1"/>
    </source>
</evidence>
<dbReference type="InterPro" id="IPR036343">
    <property type="entry name" value="GluRdtase_N_sf"/>
</dbReference>
<evidence type="ECO:0000256" key="11">
    <source>
        <dbReference type="PIRSR" id="PIRSR000445-2"/>
    </source>
</evidence>
<evidence type="ECO:0000256" key="12">
    <source>
        <dbReference type="PIRSR" id="PIRSR000445-3"/>
    </source>
</evidence>
<evidence type="ECO:0000256" key="6">
    <source>
        <dbReference type="ARBA" id="ARBA00023244"/>
    </source>
</evidence>
<keyword evidence="6 9" id="KW-0627">Porphyrin biosynthesis</keyword>
<dbReference type="Pfam" id="PF00745">
    <property type="entry name" value="GlutR_dimer"/>
    <property type="match status" value="1"/>
</dbReference>
<dbReference type="HAMAP" id="MF_00087">
    <property type="entry name" value="Glu_tRNA_reductase"/>
    <property type="match status" value="1"/>
</dbReference>
<feature type="binding site" evidence="9 11">
    <location>
        <begin position="54"/>
        <end position="57"/>
    </location>
    <ligand>
        <name>substrate</name>
    </ligand>
</feature>
<evidence type="ECO:0000256" key="8">
    <source>
        <dbReference type="ARBA" id="ARBA00068659"/>
    </source>
</evidence>
<dbReference type="GO" id="GO:0008883">
    <property type="term" value="F:glutamyl-tRNA reductase activity"/>
    <property type="evidence" value="ECO:0007669"/>
    <property type="project" value="UniProtKB-UniRule"/>
</dbReference>
<comment type="domain">
    <text evidence="9">Possesses an unusual extended V-shaped dimeric structure with each monomer consisting of three distinct domains arranged along a curved 'spinal' alpha-helix. The N-terminal catalytic domain specifically recognizes the glutamate moiety of the substrate. The second domain is the NADPH-binding domain, and the third C-terminal domain is responsible for dimerization.</text>
</comment>
<name>A0A1W1Y465_9BURK</name>
<protein>
    <recommendedName>
        <fullName evidence="8 9">Glutamyl-tRNA reductase</fullName>
        <shortName evidence="9">GluTR</shortName>
        <ecNumber evidence="3 9">1.2.1.70</ecNumber>
    </recommendedName>
</protein>
<dbReference type="InterPro" id="IPR000343">
    <property type="entry name" value="4pyrrol_synth_GluRdtase"/>
</dbReference>
<feature type="domain" description="Quinate/shikimate 5-dehydrogenase/glutamyl-tRNA reductase" evidence="16">
    <location>
        <begin position="181"/>
        <end position="320"/>
    </location>
</feature>
<dbReference type="UniPathway" id="UPA00251">
    <property type="reaction ID" value="UER00316"/>
</dbReference>
<dbReference type="OrthoDB" id="110209at2"/>
<evidence type="ECO:0000259" key="17">
    <source>
        <dbReference type="Pfam" id="PF05201"/>
    </source>
</evidence>
<dbReference type="PIRSF" id="PIRSF000445">
    <property type="entry name" value="4pyrrol_synth_GluRdtase"/>
    <property type="match status" value="1"/>
</dbReference>
<dbReference type="SUPFAM" id="SSF51735">
    <property type="entry name" value="NAD(P)-binding Rossmann-fold domains"/>
    <property type="match status" value="1"/>
</dbReference>
<dbReference type="SUPFAM" id="SSF69075">
    <property type="entry name" value="Glutamyl tRNA-reductase dimerization domain"/>
    <property type="match status" value="1"/>
</dbReference>
<evidence type="ECO:0000256" key="14">
    <source>
        <dbReference type="RuleBase" id="RU000584"/>
    </source>
</evidence>
<organism evidence="18 19">
    <name type="scientific">Polynucleobacter kasalickyi</name>
    <dbReference type="NCBI Taxonomy" id="1938817"/>
    <lineage>
        <taxon>Bacteria</taxon>
        <taxon>Pseudomonadati</taxon>
        <taxon>Pseudomonadota</taxon>
        <taxon>Betaproteobacteria</taxon>
        <taxon>Burkholderiales</taxon>
        <taxon>Burkholderiaceae</taxon>
        <taxon>Polynucleobacter</taxon>
    </lineage>
</organism>
<dbReference type="EMBL" id="FWXJ01000001">
    <property type="protein sequence ID" value="SMC30528.1"/>
    <property type="molecule type" value="Genomic_DNA"/>
</dbReference>
<evidence type="ECO:0000313" key="19">
    <source>
        <dbReference type="Proteomes" id="UP000192708"/>
    </source>
</evidence>
<dbReference type="EC" id="1.2.1.70" evidence="3 9"/>
<dbReference type="Gene3D" id="3.40.50.720">
    <property type="entry name" value="NAD(P)-binding Rossmann-like Domain"/>
    <property type="match status" value="1"/>
</dbReference>
<dbReference type="InterPro" id="IPR018214">
    <property type="entry name" value="GluRdtase_CS"/>
</dbReference>
<feature type="site" description="Important for activity" evidence="9 13">
    <location>
        <position position="108"/>
    </location>
</feature>
<keyword evidence="5 9" id="KW-0560">Oxidoreductase</keyword>
<comment type="catalytic activity">
    <reaction evidence="7 9 14">
        <text>(S)-4-amino-5-oxopentanoate + tRNA(Glu) + NADP(+) = L-glutamyl-tRNA(Glu) + NADPH + H(+)</text>
        <dbReference type="Rhea" id="RHEA:12344"/>
        <dbReference type="Rhea" id="RHEA-COMP:9663"/>
        <dbReference type="Rhea" id="RHEA-COMP:9680"/>
        <dbReference type="ChEBI" id="CHEBI:15378"/>
        <dbReference type="ChEBI" id="CHEBI:57501"/>
        <dbReference type="ChEBI" id="CHEBI:57783"/>
        <dbReference type="ChEBI" id="CHEBI:58349"/>
        <dbReference type="ChEBI" id="CHEBI:78442"/>
        <dbReference type="ChEBI" id="CHEBI:78520"/>
        <dbReference type="EC" id="1.2.1.70"/>
    </reaction>
</comment>
<evidence type="ECO:0000256" key="7">
    <source>
        <dbReference type="ARBA" id="ARBA00047464"/>
    </source>
</evidence>
<comment type="similarity">
    <text evidence="2 9 14">Belongs to the glutamyl-tRNA reductase family.</text>
</comment>
<dbReference type="Pfam" id="PF01488">
    <property type="entry name" value="Shikimate_DH"/>
    <property type="match status" value="1"/>
</dbReference>
<dbReference type="PANTHER" id="PTHR43013">
    <property type="entry name" value="GLUTAMYL-TRNA REDUCTASE"/>
    <property type="match status" value="1"/>
</dbReference>
<evidence type="ECO:0000256" key="5">
    <source>
        <dbReference type="ARBA" id="ARBA00023002"/>
    </source>
</evidence>
<evidence type="ECO:0000259" key="15">
    <source>
        <dbReference type="Pfam" id="PF00745"/>
    </source>
</evidence>
<dbReference type="FunFam" id="3.30.460.30:FF:000001">
    <property type="entry name" value="Glutamyl-tRNA reductase"/>
    <property type="match status" value="1"/>
</dbReference>
<dbReference type="Proteomes" id="UP000192708">
    <property type="component" value="Unassembled WGS sequence"/>
</dbReference>
<feature type="binding site" evidence="9 11">
    <location>
        <begin position="123"/>
        <end position="125"/>
    </location>
    <ligand>
        <name>substrate</name>
    </ligand>
</feature>
<evidence type="ECO:0000256" key="9">
    <source>
        <dbReference type="HAMAP-Rule" id="MF_00087"/>
    </source>
</evidence>
<evidence type="ECO:0000259" key="16">
    <source>
        <dbReference type="Pfam" id="PF01488"/>
    </source>
</evidence>
<gene>
    <name evidence="9" type="primary">hemA</name>
    <name evidence="18" type="ORF">SAMN06296008_101212</name>
</gene>
<feature type="domain" description="Glutamyl-tRNA reductase N-terminal" evidence="17">
    <location>
        <begin position="6"/>
        <end position="165"/>
    </location>
</feature>
<feature type="binding site" evidence="9 12">
    <location>
        <begin position="198"/>
        <end position="203"/>
    </location>
    <ligand>
        <name>NADP(+)</name>
        <dbReference type="ChEBI" id="CHEBI:58349"/>
    </ligand>
</feature>
<comment type="function">
    <text evidence="9">Catalyzes the NADPH-dependent reduction of glutamyl-tRNA(Glu) to glutamate 1-semialdehyde (GSA).</text>
</comment>
<keyword evidence="19" id="KW-1185">Reference proteome</keyword>
<dbReference type="CDD" id="cd05213">
    <property type="entry name" value="NAD_bind_Glutamyl_tRNA_reduct"/>
    <property type="match status" value="1"/>
</dbReference>
<feature type="domain" description="Tetrapyrrole biosynthesis glutamyl-tRNA reductase dimerisation" evidence="15">
    <location>
        <begin position="335"/>
        <end position="429"/>
    </location>
</feature>
<feature type="active site" description="Nucleophile" evidence="9 10">
    <location>
        <position position="55"/>
    </location>
</feature>
<feature type="binding site" evidence="9 11">
    <location>
        <position position="129"/>
    </location>
    <ligand>
        <name>substrate</name>
    </ligand>
</feature>
<dbReference type="NCBIfam" id="TIGR01035">
    <property type="entry name" value="hemA"/>
    <property type="match status" value="1"/>
</dbReference>
<dbReference type="InterPro" id="IPR015896">
    <property type="entry name" value="4pyrrol_synth_GluRdtase_dimer"/>
</dbReference>
<dbReference type="Pfam" id="PF05201">
    <property type="entry name" value="GlutR_N"/>
    <property type="match status" value="1"/>
</dbReference>
<dbReference type="InterPro" id="IPR015895">
    <property type="entry name" value="4pyrrol_synth_GluRdtase_N"/>
</dbReference>
<dbReference type="InterPro" id="IPR036291">
    <property type="entry name" value="NAD(P)-bd_dom_sf"/>
</dbReference>
<evidence type="ECO:0000256" key="3">
    <source>
        <dbReference type="ARBA" id="ARBA00012970"/>
    </source>
</evidence>
<dbReference type="GO" id="GO:0050661">
    <property type="term" value="F:NADP binding"/>
    <property type="evidence" value="ECO:0007669"/>
    <property type="project" value="InterPro"/>
</dbReference>
<comment type="pathway">
    <text evidence="1 9 14">Porphyrin-containing compound metabolism; protoporphyrin-IX biosynthesis; 5-aminolevulinate from L-glutamyl-tRNA(Glu): step 1/2.</text>
</comment>
<evidence type="ECO:0000313" key="18">
    <source>
        <dbReference type="EMBL" id="SMC30528.1"/>
    </source>
</evidence>
<dbReference type="AlphaFoldDB" id="A0A1W1Y465"/>